<feature type="compositionally biased region" description="Basic and acidic residues" evidence="7">
    <location>
        <begin position="663"/>
        <end position="683"/>
    </location>
</feature>
<evidence type="ECO:0000256" key="1">
    <source>
        <dbReference type="ARBA" id="ARBA00011073"/>
    </source>
</evidence>
<dbReference type="GO" id="GO:0006508">
    <property type="term" value="P:proteolysis"/>
    <property type="evidence" value="ECO:0007669"/>
    <property type="project" value="UniProtKB-KW"/>
</dbReference>
<proteinExistence type="inferred from homology"/>
<feature type="compositionally biased region" description="Basic and acidic residues" evidence="7">
    <location>
        <begin position="484"/>
        <end position="494"/>
    </location>
</feature>
<dbReference type="Proteomes" id="UP000001918">
    <property type="component" value="Chromosome"/>
</dbReference>
<dbReference type="Gene3D" id="3.40.50.200">
    <property type="entry name" value="Peptidase S8/S53 domain"/>
    <property type="match status" value="1"/>
</dbReference>
<dbReference type="EMBL" id="CP001738">
    <property type="protein sequence ID" value="ACY96382.1"/>
    <property type="molecule type" value="Genomic_DNA"/>
</dbReference>
<keyword evidence="4 6" id="KW-0378">Hydrolase</keyword>
<evidence type="ECO:0000256" key="7">
    <source>
        <dbReference type="SAM" id="MobiDB-lite"/>
    </source>
</evidence>
<feature type="compositionally biased region" description="Low complexity" evidence="7">
    <location>
        <begin position="631"/>
        <end position="642"/>
    </location>
</feature>
<accession>D1A5M2</accession>
<dbReference type="STRING" id="471852.Tcur_0791"/>
<evidence type="ECO:0000256" key="3">
    <source>
        <dbReference type="ARBA" id="ARBA00022723"/>
    </source>
</evidence>
<dbReference type="KEGG" id="tcu:Tcur_0791"/>
<dbReference type="CDD" id="cd07477">
    <property type="entry name" value="Peptidases_S8_Subtilisin_subset"/>
    <property type="match status" value="1"/>
</dbReference>
<evidence type="ECO:0000256" key="5">
    <source>
        <dbReference type="ARBA" id="ARBA00022825"/>
    </source>
</evidence>
<feature type="compositionally biased region" description="Low complexity" evidence="7">
    <location>
        <begin position="396"/>
        <end position="407"/>
    </location>
</feature>
<keyword evidence="5 6" id="KW-0720">Serine protease</keyword>
<evidence type="ECO:0000313" key="10">
    <source>
        <dbReference type="EMBL" id="ACY96382.1"/>
    </source>
</evidence>
<gene>
    <name evidence="10" type="ordered locus">Tcur_0791</name>
</gene>
<dbReference type="InterPro" id="IPR050131">
    <property type="entry name" value="Peptidase_S8_subtilisin-like"/>
</dbReference>
<name>D1A5M2_THECD</name>
<dbReference type="InterPro" id="IPR023827">
    <property type="entry name" value="Peptidase_S8_Asp-AS"/>
</dbReference>
<dbReference type="InterPro" id="IPR015500">
    <property type="entry name" value="Peptidase_S8_subtilisin-rel"/>
</dbReference>
<feature type="transmembrane region" description="Helical" evidence="8">
    <location>
        <begin position="414"/>
        <end position="435"/>
    </location>
</feature>
<keyword evidence="8" id="KW-1133">Transmembrane helix</keyword>
<feature type="compositionally biased region" description="Low complexity" evidence="7">
    <location>
        <begin position="509"/>
        <end position="525"/>
    </location>
</feature>
<dbReference type="InterPro" id="IPR036852">
    <property type="entry name" value="Peptidase_S8/S53_dom_sf"/>
</dbReference>
<comment type="similarity">
    <text evidence="1 6">Belongs to the peptidase S8 family.</text>
</comment>
<feature type="compositionally biased region" description="Basic and acidic residues" evidence="7">
    <location>
        <begin position="1"/>
        <end position="20"/>
    </location>
</feature>
<feature type="compositionally biased region" description="Polar residues" evidence="7">
    <location>
        <begin position="647"/>
        <end position="659"/>
    </location>
</feature>
<evidence type="ECO:0000256" key="8">
    <source>
        <dbReference type="SAM" id="Phobius"/>
    </source>
</evidence>
<dbReference type="InterPro" id="IPR034202">
    <property type="entry name" value="Subtilisin_Carlsberg-like"/>
</dbReference>
<evidence type="ECO:0000313" key="11">
    <source>
        <dbReference type="Proteomes" id="UP000001918"/>
    </source>
</evidence>
<keyword evidence="2 6" id="KW-0645">Protease</keyword>
<dbReference type="GO" id="GO:0004252">
    <property type="term" value="F:serine-type endopeptidase activity"/>
    <property type="evidence" value="ECO:0007669"/>
    <property type="project" value="UniProtKB-UniRule"/>
</dbReference>
<dbReference type="HOGENOM" id="CLU_340070_0_0_11"/>
<dbReference type="PANTHER" id="PTHR43806:SF11">
    <property type="entry name" value="CEREVISIN-RELATED"/>
    <property type="match status" value="1"/>
</dbReference>
<feature type="domain" description="Peptidase S8/S53" evidence="9">
    <location>
        <begin position="106"/>
        <end position="356"/>
    </location>
</feature>
<dbReference type="PROSITE" id="PS51892">
    <property type="entry name" value="SUBTILASE"/>
    <property type="match status" value="1"/>
</dbReference>
<protein>
    <submittedName>
        <fullName evidence="10">Peptidase S8 and S53 subtilisin kexin sedolisin</fullName>
    </submittedName>
</protein>
<feature type="transmembrane region" description="Helical" evidence="8">
    <location>
        <begin position="34"/>
        <end position="54"/>
    </location>
</feature>
<feature type="region of interest" description="Disordered" evidence="7">
    <location>
        <begin position="385"/>
        <end position="407"/>
    </location>
</feature>
<dbReference type="eggNOG" id="COG1404">
    <property type="taxonomic scope" value="Bacteria"/>
</dbReference>
<feature type="region of interest" description="Disordered" evidence="7">
    <location>
        <begin position="1"/>
        <end position="24"/>
    </location>
</feature>
<keyword evidence="11" id="KW-1185">Reference proteome</keyword>
<reference evidence="10 11" key="1">
    <citation type="journal article" date="2011" name="Stand. Genomic Sci.">
        <title>Complete genome sequence of Thermomonospora curvata type strain (B9).</title>
        <authorList>
            <person name="Chertkov O."/>
            <person name="Sikorski J."/>
            <person name="Nolan M."/>
            <person name="Lapidus A."/>
            <person name="Lucas S."/>
            <person name="Del Rio T.G."/>
            <person name="Tice H."/>
            <person name="Cheng J.F."/>
            <person name="Goodwin L."/>
            <person name="Pitluck S."/>
            <person name="Liolios K."/>
            <person name="Ivanova N."/>
            <person name="Mavromatis K."/>
            <person name="Mikhailova N."/>
            <person name="Ovchinnikova G."/>
            <person name="Pati A."/>
            <person name="Chen A."/>
            <person name="Palaniappan K."/>
            <person name="Djao O.D."/>
            <person name="Land M."/>
            <person name="Hauser L."/>
            <person name="Chang Y.J."/>
            <person name="Jeffries C.D."/>
            <person name="Brettin T."/>
            <person name="Han C."/>
            <person name="Detter J.C."/>
            <person name="Rohde M."/>
            <person name="Goker M."/>
            <person name="Woyke T."/>
            <person name="Bristow J."/>
            <person name="Eisen J.A."/>
            <person name="Markowitz V."/>
            <person name="Hugenholtz P."/>
            <person name="Klenk H.P."/>
            <person name="Kyrpides N.C."/>
        </authorList>
    </citation>
    <scope>NUCLEOTIDE SEQUENCE [LARGE SCALE GENOMIC DNA]</scope>
    <source>
        <strain evidence="11">ATCC 19995 / DSM 43183 / JCM 3096 / KCTC 9072 / NBRC 15933 / NCIMB 10081 / Henssen B9</strain>
    </source>
</reference>
<feature type="region of interest" description="Disordered" evidence="7">
    <location>
        <begin position="440"/>
        <end position="765"/>
    </location>
</feature>
<dbReference type="AlphaFoldDB" id="D1A5M2"/>
<feature type="compositionally biased region" description="Low complexity" evidence="7">
    <location>
        <begin position="452"/>
        <end position="474"/>
    </location>
</feature>
<dbReference type="InterPro" id="IPR000209">
    <property type="entry name" value="Peptidase_S8/S53_dom"/>
</dbReference>
<feature type="compositionally biased region" description="Basic and acidic residues" evidence="7">
    <location>
        <begin position="820"/>
        <end position="835"/>
    </location>
</feature>
<sequence length="835" mass="85993">MSADGRHRPVPDEPPHREDLGGPGGRFTVVLTRVTATLAFVTLIAAAVVPVVMLRESDASPAARPGRSEPPAVGAMQAAAATDQVRGRQWYLNALRVPKAWRWGKGEGVTVAVLDTGVDGRHRDLIGQVTNGPDYTGRTRRPGGRYWGGHGTAMAGIIAGHGNGPAASAGIMGIAPQAKILSIRVTWENDDPLRRSGALDGRNRDAVARGIRYAVDQGADIINMSLGGGRSYYNGSSSEEAAIKYALSKGVVLIASAGNDGTGANRKNFPAAYPGVIAVGAVDRRLQTWPETNRNSYVSVCAPGVDIISTAPGNRYVLGTGTSPSSAIVAGVAALIRSRYPQLTPEQVRQALIRGSIPRAGTGVCARSLDAVRAVYAAHQINKTAHGATPAPTGDATSTPAPAAEPASAEEPGVVLWSILGGGALLVVVGVVLGWRQRRRPEESGAEPSREPAMAVAGAAPPDAPARPAEPLAAGSPRPGRFALEPERPGRDGGHGTFGAPAEPPWATPAPASSPAEETGAAAGSLTRSSAQDPHPATGPSGNGGRHSPDLDDLHPFSPSGERTQPAASGDSPPFGTGLPPEPPGRGASFAALDEDPLSTGFSGRFGTRSGNGDPSASFAWEDWRNRPEEPAASDADAGPASRTPRAETTGSFRENSAASAPWEEKPSARSVRPDSPDPEERPAAPADLPQGDPGSRTAPIPKVDPQHLSWLPPDDDDSTGRPVPPEEEPTGALPTVSPSAADLLSAGRPVPLEDEPTSALPAVSLTEADAPVPLEEAATSALPVVSASASDAPVPLEEAATSTLPKVPPRAADPGEGDDPWRSSEDGERRPSWW</sequence>
<dbReference type="Pfam" id="PF00082">
    <property type="entry name" value="Peptidase_S8"/>
    <property type="match status" value="1"/>
</dbReference>
<organism evidence="10 11">
    <name type="scientific">Thermomonospora curvata (strain ATCC 19995 / DSM 43183 / JCM 3096 / KCTC 9072 / NBRC 15933 / NCIMB 10081 / Henssen B9)</name>
    <dbReference type="NCBI Taxonomy" id="471852"/>
    <lineage>
        <taxon>Bacteria</taxon>
        <taxon>Bacillati</taxon>
        <taxon>Actinomycetota</taxon>
        <taxon>Actinomycetes</taxon>
        <taxon>Streptosporangiales</taxon>
        <taxon>Thermomonosporaceae</taxon>
        <taxon>Thermomonospora</taxon>
    </lineage>
</organism>
<feature type="active site" description="Charge relay system" evidence="6">
    <location>
        <position position="323"/>
    </location>
</feature>
<evidence type="ECO:0000259" key="9">
    <source>
        <dbReference type="Pfam" id="PF00082"/>
    </source>
</evidence>
<keyword evidence="8" id="KW-0812">Transmembrane</keyword>
<feature type="region of interest" description="Disordered" evidence="7">
    <location>
        <begin position="787"/>
        <end position="835"/>
    </location>
</feature>
<evidence type="ECO:0000256" key="2">
    <source>
        <dbReference type="ARBA" id="ARBA00022670"/>
    </source>
</evidence>
<evidence type="ECO:0000256" key="6">
    <source>
        <dbReference type="PROSITE-ProRule" id="PRU01240"/>
    </source>
</evidence>
<keyword evidence="3" id="KW-0479">Metal-binding</keyword>
<keyword evidence="8" id="KW-0472">Membrane</keyword>
<dbReference type="GO" id="GO:0046872">
    <property type="term" value="F:metal ion binding"/>
    <property type="evidence" value="ECO:0007669"/>
    <property type="project" value="UniProtKB-KW"/>
</dbReference>
<feature type="active site" description="Charge relay system" evidence="6">
    <location>
        <position position="115"/>
    </location>
</feature>
<dbReference type="PRINTS" id="PR00723">
    <property type="entry name" value="SUBTILISIN"/>
</dbReference>
<dbReference type="PANTHER" id="PTHR43806">
    <property type="entry name" value="PEPTIDASE S8"/>
    <property type="match status" value="1"/>
</dbReference>
<feature type="active site" description="Charge relay system" evidence="6">
    <location>
        <position position="150"/>
    </location>
</feature>
<dbReference type="PROSITE" id="PS00136">
    <property type="entry name" value="SUBTILASE_ASP"/>
    <property type="match status" value="1"/>
</dbReference>
<evidence type="ECO:0000256" key="4">
    <source>
        <dbReference type="ARBA" id="ARBA00022801"/>
    </source>
</evidence>
<dbReference type="SUPFAM" id="SSF52743">
    <property type="entry name" value="Subtilisin-like"/>
    <property type="match status" value="1"/>
</dbReference>